<evidence type="ECO:0000256" key="1">
    <source>
        <dbReference type="SAM" id="SignalP"/>
    </source>
</evidence>
<name>A0A7R9P752_TIMCA</name>
<reference evidence="2" key="1">
    <citation type="submission" date="2020-11" db="EMBL/GenBank/DDBJ databases">
        <authorList>
            <person name="Tran Van P."/>
        </authorList>
    </citation>
    <scope>NUCLEOTIDE SEQUENCE</scope>
</reference>
<gene>
    <name evidence="2" type="ORF">TCMB3V08_LOCUS5255</name>
</gene>
<keyword evidence="1" id="KW-0732">Signal</keyword>
<sequence length="205" mass="23201">MIAILIVFSLSTVEAGARRLDTPCTTDYECSSLVKHSRCHSGRCSCEPYYAPYNNTKCLECKSLQLETKIIYRFDLVLSLRSGEHKSLVRQLGSNPTQKLVRLNLEEVNLNWRDEKVENHFGRTTLSLPDKSRTSISPYSAVWLNMISALTNYATKMGPTTLLGFDCMVKEQCTLKVAHSVCSHGSCCCESGYLQFRRHTCLTRE</sequence>
<organism evidence="2">
    <name type="scientific">Timema californicum</name>
    <name type="common">California timema</name>
    <name type="synonym">Walking stick</name>
    <dbReference type="NCBI Taxonomy" id="61474"/>
    <lineage>
        <taxon>Eukaryota</taxon>
        <taxon>Metazoa</taxon>
        <taxon>Ecdysozoa</taxon>
        <taxon>Arthropoda</taxon>
        <taxon>Hexapoda</taxon>
        <taxon>Insecta</taxon>
        <taxon>Pterygota</taxon>
        <taxon>Neoptera</taxon>
        <taxon>Polyneoptera</taxon>
        <taxon>Phasmatodea</taxon>
        <taxon>Timematodea</taxon>
        <taxon>Timematoidea</taxon>
        <taxon>Timematidae</taxon>
        <taxon>Timema</taxon>
    </lineage>
</organism>
<dbReference type="AlphaFoldDB" id="A0A7R9P752"/>
<dbReference type="EMBL" id="OE181128">
    <property type="protein sequence ID" value="CAD7572611.1"/>
    <property type="molecule type" value="Genomic_DNA"/>
</dbReference>
<evidence type="ECO:0000313" key="2">
    <source>
        <dbReference type="EMBL" id="CAD7572611.1"/>
    </source>
</evidence>
<proteinExistence type="predicted"/>
<dbReference type="PANTHER" id="PTHR39069">
    <property type="entry name" value="ECDYSONE-INDUCIBLE GENE E1, ISOFORM A"/>
    <property type="match status" value="1"/>
</dbReference>
<feature type="chain" id="PRO_5031393580" evidence="1">
    <location>
        <begin position="18"/>
        <end position="205"/>
    </location>
</feature>
<feature type="signal peptide" evidence="1">
    <location>
        <begin position="1"/>
        <end position="17"/>
    </location>
</feature>
<dbReference type="PANTHER" id="PTHR39069:SF1">
    <property type="entry name" value="ECDYSONE-INDUCIBLE GENE E1, ISOFORM A"/>
    <property type="match status" value="1"/>
</dbReference>
<protein>
    <submittedName>
        <fullName evidence="2">(California timema) hypothetical protein</fullName>
    </submittedName>
</protein>
<accession>A0A7R9P752</accession>